<dbReference type="Pfam" id="PF07707">
    <property type="entry name" value="BACK"/>
    <property type="match status" value="1"/>
</dbReference>
<dbReference type="InterPro" id="IPR011705">
    <property type="entry name" value="BACK"/>
</dbReference>
<dbReference type="Gene3D" id="1.25.40.420">
    <property type="match status" value="1"/>
</dbReference>
<organism evidence="2 3">
    <name type="scientific">Symbiochloris irregularis</name>
    <dbReference type="NCBI Taxonomy" id="706552"/>
    <lineage>
        <taxon>Eukaryota</taxon>
        <taxon>Viridiplantae</taxon>
        <taxon>Chlorophyta</taxon>
        <taxon>core chlorophytes</taxon>
        <taxon>Trebouxiophyceae</taxon>
        <taxon>Trebouxiales</taxon>
        <taxon>Trebouxiaceae</taxon>
        <taxon>Symbiochloris</taxon>
    </lineage>
</organism>
<dbReference type="Proteomes" id="UP001465755">
    <property type="component" value="Unassembled WGS sequence"/>
</dbReference>
<evidence type="ECO:0000313" key="2">
    <source>
        <dbReference type="EMBL" id="KAK9803447.1"/>
    </source>
</evidence>
<protein>
    <recommendedName>
        <fullName evidence="1">BACK domain-containing protein</fullName>
    </recommendedName>
</protein>
<dbReference type="AlphaFoldDB" id="A0AAW1P2A0"/>
<dbReference type="SMART" id="SM00875">
    <property type="entry name" value="BACK"/>
    <property type="match status" value="1"/>
</dbReference>
<accession>A0AAW1P2A0</accession>
<evidence type="ECO:0000313" key="3">
    <source>
        <dbReference type="Proteomes" id="UP001465755"/>
    </source>
</evidence>
<dbReference type="EMBL" id="JALJOQ010000059">
    <property type="protein sequence ID" value="KAK9803447.1"/>
    <property type="molecule type" value="Genomic_DNA"/>
</dbReference>
<comment type="caution">
    <text evidence="2">The sequence shown here is derived from an EMBL/GenBank/DDBJ whole genome shotgun (WGS) entry which is preliminary data.</text>
</comment>
<evidence type="ECO:0000259" key="1">
    <source>
        <dbReference type="SMART" id="SM00875"/>
    </source>
</evidence>
<feature type="domain" description="BACK" evidence="1">
    <location>
        <begin position="112"/>
        <end position="211"/>
    </location>
</feature>
<name>A0AAW1P2A0_9CHLO</name>
<gene>
    <name evidence="2" type="ORF">WJX73_002071</name>
</gene>
<reference evidence="2 3" key="1">
    <citation type="journal article" date="2024" name="Nat. Commun.">
        <title>Phylogenomics reveals the evolutionary origins of lichenization in chlorophyte algae.</title>
        <authorList>
            <person name="Puginier C."/>
            <person name="Libourel C."/>
            <person name="Otte J."/>
            <person name="Skaloud P."/>
            <person name="Haon M."/>
            <person name="Grisel S."/>
            <person name="Petersen M."/>
            <person name="Berrin J.G."/>
            <person name="Delaux P.M."/>
            <person name="Dal Grande F."/>
            <person name="Keller J."/>
        </authorList>
    </citation>
    <scope>NUCLEOTIDE SEQUENCE [LARGE SCALE GENOMIC DNA]</scope>
    <source>
        <strain evidence="2 3">SAG 2036</strain>
    </source>
</reference>
<sequence>MSGPAVLLEHLACVQLTGQLLHAVITLLDVRREDVQSAVLATAPGIHQTKLGLDREDQVTDNQAQITALVVGRYGDVALSNITAQGETILSWLRQAVYGTDTSGLTLMQLVAFTSRAKAEVVRRVAAAGLALRNFSQVAAADAEGLRQLDLHTFQRLLSSPHLQVDAEWHRVEAVVAWTYGNSLERKAAFPELFGTVNLYVMSQRELVLLDMHPLVVEDLQATGRVAHAFISLILQR</sequence>
<keyword evidence="3" id="KW-1185">Reference proteome</keyword>
<proteinExistence type="predicted"/>